<name>A0AAI8H6G9_BRUSS</name>
<proteinExistence type="predicted"/>
<dbReference type="Proteomes" id="UP000230889">
    <property type="component" value="Chromosome 1"/>
</dbReference>
<reference evidence="1 2" key="1">
    <citation type="submission" date="2017-10" db="EMBL/GenBank/DDBJ databases">
        <title>First isolation and characterization of Brucella suis from yak.</title>
        <authorList>
            <person name="Yang X."/>
            <person name="Wang N."/>
            <person name="Cao X."/>
            <person name="Bie P."/>
            <person name="Wang J."/>
            <person name="Lyu Y."/>
            <person name="Wu Q."/>
        </authorList>
    </citation>
    <scope>NUCLEOTIDE SEQUENCE [LARGE SCALE GENOMIC DNA]</scope>
    <source>
        <strain evidence="1 2">QH05</strain>
    </source>
</reference>
<dbReference type="AlphaFoldDB" id="A0AAI8H6G9"/>
<organism evidence="1 2">
    <name type="scientific">Brucella suis</name>
    <dbReference type="NCBI Taxonomy" id="29461"/>
    <lineage>
        <taxon>Bacteria</taxon>
        <taxon>Pseudomonadati</taxon>
        <taxon>Pseudomonadota</taxon>
        <taxon>Alphaproteobacteria</taxon>
        <taxon>Hyphomicrobiales</taxon>
        <taxon>Brucellaceae</taxon>
        <taxon>Brucella/Ochrobactrum group</taxon>
        <taxon>Brucella</taxon>
    </lineage>
</organism>
<evidence type="ECO:0000313" key="1">
    <source>
        <dbReference type="EMBL" id="ATQ52073.1"/>
    </source>
</evidence>
<accession>A0AAI8H6G9</accession>
<evidence type="ECO:0000313" key="2">
    <source>
        <dbReference type="Proteomes" id="UP000230889"/>
    </source>
</evidence>
<protein>
    <submittedName>
        <fullName evidence="1">Uncharacterized protein</fullName>
    </submittedName>
</protein>
<gene>
    <name evidence="1" type="ORF">CS875_05195</name>
</gene>
<dbReference type="EMBL" id="CP024420">
    <property type="protein sequence ID" value="ATQ52073.1"/>
    <property type="molecule type" value="Genomic_DNA"/>
</dbReference>
<sequence>MILFRKAAFDLHLSHPNVLYIVACRQAFSHDLFVSRHCLKCLSRRKCFLVAGDAPGNCFPPR</sequence>